<evidence type="ECO:0000256" key="3">
    <source>
        <dbReference type="ARBA" id="ARBA00022692"/>
    </source>
</evidence>
<feature type="transmembrane region" description="Helical" evidence="6">
    <location>
        <begin position="429"/>
        <end position="447"/>
    </location>
</feature>
<dbReference type="GO" id="GO:0005886">
    <property type="term" value="C:plasma membrane"/>
    <property type="evidence" value="ECO:0007669"/>
    <property type="project" value="UniProtKB-SubCell"/>
</dbReference>
<keyword evidence="8" id="KW-1185">Reference proteome</keyword>
<evidence type="ECO:0000256" key="1">
    <source>
        <dbReference type="ARBA" id="ARBA00004651"/>
    </source>
</evidence>
<feature type="transmembrane region" description="Helical" evidence="6">
    <location>
        <begin position="372"/>
        <end position="395"/>
    </location>
</feature>
<dbReference type="PATRIC" id="fig|874156.12.peg.1704"/>
<evidence type="ECO:0000256" key="4">
    <source>
        <dbReference type="ARBA" id="ARBA00022989"/>
    </source>
</evidence>
<keyword evidence="2" id="KW-1003">Cell membrane</keyword>
<feature type="transmembrane region" description="Helical" evidence="6">
    <location>
        <begin position="209"/>
        <end position="233"/>
    </location>
</feature>
<reference evidence="7 8" key="1">
    <citation type="submission" date="2015-04" db="EMBL/GenBank/DDBJ databases">
        <title>The draft genome sequence of Erythrobacter marinus HWDM-33.</title>
        <authorList>
            <person name="Zhuang L."/>
            <person name="Liu Y."/>
            <person name="Shao Z."/>
        </authorList>
    </citation>
    <scope>NUCLEOTIDE SEQUENCE [LARGE SCALE GENOMIC DNA]</scope>
    <source>
        <strain evidence="7 8">HWDM-33</strain>
    </source>
</reference>
<comment type="caution">
    <text evidence="7">The sequence shown here is derived from an EMBL/GenBank/DDBJ whole genome shotgun (WGS) entry which is preliminary data.</text>
</comment>
<protein>
    <recommendedName>
        <fullName evidence="9">Polysaccharide biosynthesis protein</fullName>
    </recommendedName>
</protein>
<feature type="transmembrane region" description="Helical" evidence="6">
    <location>
        <begin position="115"/>
        <end position="140"/>
    </location>
</feature>
<dbReference type="AlphaFoldDB" id="A0A0H0XNW3"/>
<dbReference type="PANTHER" id="PTHR30250:SF31">
    <property type="entry name" value="INNER MEMBRANE PROTEIN YGHQ"/>
    <property type="match status" value="1"/>
</dbReference>
<keyword evidence="4 6" id="KW-1133">Transmembrane helix</keyword>
<dbReference type="STRING" id="874156.GCA_001021555_01663"/>
<dbReference type="InterPro" id="IPR050833">
    <property type="entry name" value="Poly_Biosynth_Transport"/>
</dbReference>
<name>A0A0H0XNW3_9SPHN</name>
<sequence length="462" mass="50115">MLEAAHSLVGAIHLVHYQKHGYDPPRIWKLTPFQNLRRNFAKAVMETYAVSALNFAGLMINTNALGVLLFGQLIVIQSLTELFSGIFSFNTWQSLNRFGADDLEKGNYSKLRQRYFFALGLDFLAACTAAICAIVAFLFFIEVFGLDSELRWLGVVYGFSVAFHARSASVGIFRLLERFGIPIMFTVTEAAALAINAAVLWWIDAPLEYYVYSIAFIQVFTSVTLSACGLIMVGRMEKRGGYNEDKSFPKREFLRFAFAVSATGTVGIMLRKGEVLLISMLLGPAAAGLFGVAFRGAYFFARFADAGNVSVYPIIAKMAVSGEVAKAKDIVMRATLPVVGVALVMFTAAILGGRPALEIIFGDEFGAAYPNLLWLAAGTLTNACFFAVIPLIDIVLGATRTFVFSIISFVSFLVASIVGLSVFGLPAGGVGTAAYFATLALLAIWQVRKLPLIKAPANSPVH</sequence>
<organism evidence="7 8">
    <name type="scientific">Aurantiacibacter marinus</name>
    <dbReference type="NCBI Taxonomy" id="874156"/>
    <lineage>
        <taxon>Bacteria</taxon>
        <taxon>Pseudomonadati</taxon>
        <taxon>Pseudomonadota</taxon>
        <taxon>Alphaproteobacteria</taxon>
        <taxon>Sphingomonadales</taxon>
        <taxon>Erythrobacteraceae</taxon>
        <taxon>Aurantiacibacter</taxon>
    </lineage>
</organism>
<feature type="transmembrane region" description="Helical" evidence="6">
    <location>
        <begin position="276"/>
        <end position="294"/>
    </location>
</feature>
<evidence type="ECO:0000256" key="6">
    <source>
        <dbReference type="SAM" id="Phobius"/>
    </source>
</evidence>
<feature type="transmembrane region" description="Helical" evidence="6">
    <location>
        <begin position="183"/>
        <end position="203"/>
    </location>
</feature>
<keyword evidence="5 6" id="KW-0472">Membrane</keyword>
<feature type="transmembrane region" description="Helical" evidence="6">
    <location>
        <begin position="334"/>
        <end position="352"/>
    </location>
</feature>
<evidence type="ECO:0008006" key="9">
    <source>
        <dbReference type="Google" id="ProtNLM"/>
    </source>
</evidence>
<proteinExistence type="predicted"/>
<dbReference type="Proteomes" id="UP000053455">
    <property type="component" value="Unassembled WGS sequence"/>
</dbReference>
<accession>A0A0H0XNW3</accession>
<evidence type="ECO:0000256" key="5">
    <source>
        <dbReference type="ARBA" id="ARBA00023136"/>
    </source>
</evidence>
<keyword evidence="3 6" id="KW-0812">Transmembrane</keyword>
<dbReference type="PANTHER" id="PTHR30250">
    <property type="entry name" value="PST FAMILY PREDICTED COLANIC ACID TRANSPORTER"/>
    <property type="match status" value="1"/>
</dbReference>
<dbReference type="EMBL" id="LBHU01000002">
    <property type="protein sequence ID" value="KLI63716.1"/>
    <property type="molecule type" value="Genomic_DNA"/>
</dbReference>
<evidence type="ECO:0000313" key="8">
    <source>
        <dbReference type="Proteomes" id="UP000053455"/>
    </source>
</evidence>
<feature type="transmembrane region" description="Helical" evidence="6">
    <location>
        <begin position="402"/>
        <end position="423"/>
    </location>
</feature>
<evidence type="ECO:0000256" key="2">
    <source>
        <dbReference type="ARBA" id="ARBA00022475"/>
    </source>
</evidence>
<feature type="transmembrane region" description="Helical" evidence="6">
    <location>
        <begin position="152"/>
        <end position="176"/>
    </location>
</feature>
<feature type="transmembrane region" description="Helical" evidence="6">
    <location>
        <begin position="55"/>
        <end position="76"/>
    </location>
</feature>
<feature type="transmembrane region" description="Helical" evidence="6">
    <location>
        <begin position="253"/>
        <end position="270"/>
    </location>
</feature>
<comment type="subcellular location">
    <subcellularLocation>
        <location evidence="1">Cell membrane</location>
        <topology evidence="1">Multi-pass membrane protein</topology>
    </subcellularLocation>
</comment>
<evidence type="ECO:0000313" key="7">
    <source>
        <dbReference type="EMBL" id="KLI63716.1"/>
    </source>
</evidence>
<gene>
    <name evidence="7" type="ORF">AAV99_08280</name>
</gene>